<dbReference type="PANTHER" id="PTHR42794">
    <property type="entry name" value="HEMIN IMPORT ATP-BINDING PROTEIN HMUV"/>
    <property type="match status" value="1"/>
</dbReference>
<dbReference type="Gene3D" id="3.40.50.300">
    <property type="entry name" value="P-loop containing nucleotide triphosphate hydrolases"/>
    <property type="match status" value="1"/>
</dbReference>
<dbReference type="AlphaFoldDB" id="A0AAN1BG68"/>
<dbReference type="Proteomes" id="UP000194159">
    <property type="component" value="Chromosome"/>
</dbReference>
<organism evidence="3 4">
    <name type="scientific">Rhizobium etli</name>
    <dbReference type="NCBI Taxonomy" id="29449"/>
    <lineage>
        <taxon>Bacteria</taxon>
        <taxon>Pseudomonadati</taxon>
        <taxon>Pseudomonadota</taxon>
        <taxon>Alphaproteobacteria</taxon>
        <taxon>Hyphomicrobiales</taxon>
        <taxon>Rhizobiaceae</taxon>
        <taxon>Rhizobium/Agrobacterium group</taxon>
        <taxon>Rhizobium</taxon>
    </lineage>
</organism>
<keyword evidence="2" id="KW-1278">Translocase</keyword>
<sequence>MLMDEPTSALDLHRQIHVLDFMRRRARAKAMLVLIAKVLVIPNGRMHACGAPRDVVTAEMLREIYRVEARVEKCSMDHDHVIVDGTAH</sequence>
<dbReference type="PANTHER" id="PTHR42794:SF1">
    <property type="entry name" value="HEMIN IMPORT ATP-BINDING PROTEIN HMUV"/>
    <property type="match status" value="1"/>
</dbReference>
<dbReference type="SUPFAM" id="SSF52540">
    <property type="entry name" value="P-loop containing nucleoside triphosphate hydrolases"/>
    <property type="match status" value="1"/>
</dbReference>
<dbReference type="EMBL" id="CP020906">
    <property type="protein sequence ID" value="ARQ10463.1"/>
    <property type="molecule type" value="Genomic_DNA"/>
</dbReference>
<dbReference type="InterPro" id="IPR027417">
    <property type="entry name" value="P-loop_NTPase"/>
</dbReference>
<name>A0AAN1BG68_RHIET</name>
<evidence type="ECO:0000256" key="2">
    <source>
        <dbReference type="ARBA" id="ARBA00022967"/>
    </source>
</evidence>
<keyword evidence="1" id="KW-0813">Transport</keyword>
<accession>A0AAN1BG68</accession>
<evidence type="ECO:0000256" key="1">
    <source>
        <dbReference type="ARBA" id="ARBA00022448"/>
    </source>
</evidence>
<evidence type="ECO:0000313" key="4">
    <source>
        <dbReference type="Proteomes" id="UP000194159"/>
    </source>
</evidence>
<reference evidence="3 4" key="1">
    <citation type="submission" date="2017-04" db="EMBL/GenBank/DDBJ databases">
        <title>Complete genome sequences of Rhizobium genomic linages associated to common bean (phaseolus vulgaris).</title>
        <authorList>
            <person name="Santamaria R.I."/>
            <person name="Bustos P."/>
            <person name="Perez-Carrascal O."/>
            <person name="Martinez-Flores I."/>
            <person name="Juarez S."/>
            <person name="Lozano L."/>
            <person name="Miranda F."/>
            <person name="Vinuesa P."/>
            <person name="Martinez-Romero E."/>
            <person name="Cevallos M.A."/>
            <person name="Romero D."/>
            <person name="Davila G."/>
            <person name="Gonzalez V."/>
        </authorList>
    </citation>
    <scope>NUCLEOTIDE SEQUENCE [LARGE SCALE GENOMIC DNA]</scope>
    <source>
        <strain evidence="3 4">NXC12</strain>
    </source>
</reference>
<gene>
    <name evidence="3" type="ORF">NXC12_CH02448</name>
</gene>
<protein>
    <submittedName>
        <fullName evidence="3">P-loop NTPase domain-containing protein</fullName>
    </submittedName>
</protein>
<proteinExistence type="predicted"/>
<evidence type="ECO:0000313" key="3">
    <source>
        <dbReference type="EMBL" id="ARQ10463.1"/>
    </source>
</evidence>